<name>A0ABD3HWN6_9MARC</name>
<feature type="compositionally biased region" description="Basic and acidic residues" evidence="1">
    <location>
        <begin position="131"/>
        <end position="159"/>
    </location>
</feature>
<dbReference type="Proteomes" id="UP001633002">
    <property type="component" value="Unassembled WGS sequence"/>
</dbReference>
<dbReference type="AlphaFoldDB" id="A0ABD3HWN6"/>
<comment type="caution">
    <text evidence="2">The sequence shown here is derived from an EMBL/GenBank/DDBJ whole genome shotgun (WGS) entry which is preliminary data.</text>
</comment>
<feature type="compositionally biased region" description="Basic and acidic residues" evidence="1">
    <location>
        <begin position="180"/>
        <end position="190"/>
    </location>
</feature>
<reference evidence="2 3" key="1">
    <citation type="submission" date="2024-09" db="EMBL/GenBank/DDBJ databases">
        <title>Chromosome-scale assembly of Riccia sorocarpa.</title>
        <authorList>
            <person name="Paukszto L."/>
        </authorList>
    </citation>
    <scope>NUCLEOTIDE SEQUENCE [LARGE SCALE GENOMIC DNA]</scope>
    <source>
        <strain evidence="2">LP-2024</strain>
        <tissue evidence="2">Aerial parts of the thallus</tissue>
    </source>
</reference>
<keyword evidence="3" id="KW-1185">Reference proteome</keyword>
<organism evidence="2 3">
    <name type="scientific">Riccia sorocarpa</name>
    <dbReference type="NCBI Taxonomy" id="122646"/>
    <lineage>
        <taxon>Eukaryota</taxon>
        <taxon>Viridiplantae</taxon>
        <taxon>Streptophyta</taxon>
        <taxon>Embryophyta</taxon>
        <taxon>Marchantiophyta</taxon>
        <taxon>Marchantiopsida</taxon>
        <taxon>Marchantiidae</taxon>
        <taxon>Marchantiales</taxon>
        <taxon>Ricciaceae</taxon>
        <taxon>Riccia</taxon>
    </lineage>
</organism>
<protein>
    <submittedName>
        <fullName evidence="2">Uncharacterized protein</fullName>
    </submittedName>
</protein>
<evidence type="ECO:0000256" key="1">
    <source>
        <dbReference type="SAM" id="MobiDB-lite"/>
    </source>
</evidence>
<evidence type="ECO:0000313" key="2">
    <source>
        <dbReference type="EMBL" id="KAL3695863.1"/>
    </source>
</evidence>
<proteinExistence type="predicted"/>
<accession>A0ABD3HWN6</accession>
<feature type="region of interest" description="Disordered" evidence="1">
    <location>
        <begin position="131"/>
        <end position="190"/>
    </location>
</feature>
<sequence length="190" mass="20380">MSGSMARTRDWNCLKHITWTINREYQAIWRLPELETSKVRGLKKHASIGSGSFQQTAAPFAASSSGYRGFAKGAYNHHDDDGAEEVTGAGKATPAAKSDAVGEEMRVDSFIKVDNVPQTDGDGLIEKAKKGMKKVGEKMKDASDYMRAGADKAEDKEGSKSTSQQVMDRGANVVDATADTVKEAASGKDS</sequence>
<dbReference type="EMBL" id="JBJQOH010000002">
    <property type="protein sequence ID" value="KAL3695863.1"/>
    <property type="molecule type" value="Genomic_DNA"/>
</dbReference>
<evidence type="ECO:0000313" key="3">
    <source>
        <dbReference type="Proteomes" id="UP001633002"/>
    </source>
</evidence>
<gene>
    <name evidence="2" type="ORF">R1sor_009939</name>
</gene>
<feature type="region of interest" description="Disordered" evidence="1">
    <location>
        <begin position="79"/>
        <end position="103"/>
    </location>
</feature>